<dbReference type="RefSeq" id="WP_109263259.1">
    <property type="nucleotide sequence ID" value="NZ_QEWP01000002.1"/>
</dbReference>
<evidence type="ECO:0000259" key="2">
    <source>
        <dbReference type="Pfam" id="PF06452"/>
    </source>
</evidence>
<dbReference type="EMBL" id="QEWP01000002">
    <property type="protein sequence ID" value="PWE00888.1"/>
    <property type="molecule type" value="Genomic_DNA"/>
</dbReference>
<dbReference type="GO" id="GO:0030246">
    <property type="term" value="F:carbohydrate binding"/>
    <property type="evidence" value="ECO:0007669"/>
    <property type="project" value="InterPro"/>
</dbReference>
<feature type="chain" id="PRO_5015769436" evidence="1">
    <location>
        <begin position="22"/>
        <end position="370"/>
    </location>
</feature>
<dbReference type="SUPFAM" id="SSF49344">
    <property type="entry name" value="CBD9-like"/>
    <property type="match status" value="1"/>
</dbReference>
<dbReference type="InterPro" id="IPR010502">
    <property type="entry name" value="Carb-bd_dom_fam9"/>
</dbReference>
<dbReference type="PANTHER" id="PTHR35532:SF5">
    <property type="entry name" value="CARBOHYDRATE-BINDING DOMAIN-CONTAINING PROTEIN"/>
    <property type="match status" value="1"/>
</dbReference>
<dbReference type="Pfam" id="PF06452">
    <property type="entry name" value="CBM9_1"/>
    <property type="match status" value="1"/>
</dbReference>
<dbReference type="AlphaFoldDB" id="A0A2U2BCU5"/>
<dbReference type="PANTHER" id="PTHR35532">
    <property type="entry name" value="SIMILAR TO POLYHYDROXYALKANOATE DEPOLYMERASE"/>
    <property type="match status" value="1"/>
</dbReference>
<dbReference type="CDD" id="cd09620">
    <property type="entry name" value="CBM9_like_3"/>
    <property type="match status" value="1"/>
</dbReference>
<evidence type="ECO:0000256" key="1">
    <source>
        <dbReference type="SAM" id="SignalP"/>
    </source>
</evidence>
<protein>
    <submittedName>
        <fullName evidence="3">Carbohydrate-binding family 9-like protein</fullName>
    </submittedName>
</protein>
<feature type="signal peptide" evidence="1">
    <location>
        <begin position="1"/>
        <end position="21"/>
    </location>
</feature>
<dbReference type="GO" id="GO:0004553">
    <property type="term" value="F:hydrolase activity, hydrolyzing O-glycosyl compounds"/>
    <property type="evidence" value="ECO:0007669"/>
    <property type="project" value="InterPro"/>
</dbReference>
<organism evidence="3 4">
    <name type="scientific">Marinilabilia rubra</name>
    <dbReference type="NCBI Taxonomy" id="2162893"/>
    <lineage>
        <taxon>Bacteria</taxon>
        <taxon>Pseudomonadati</taxon>
        <taxon>Bacteroidota</taxon>
        <taxon>Bacteroidia</taxon>
        <taxon>Marinilabiliales</taxon>
        <taxon>Marinilabiliaceae</taxon>
        <taxon>Marinilabilia</taxon>
    </lineage>
</organism>
<sequence>MKPILLTFLLAGILQSPFAQSAKENKFWEQEDVVPVFNPSVYVCYRSEDPIIVDGKLNEESWKNVPWTDEFQDIRGKDFAAPAYSTKAKMVWDDEYFYVAAKLEEPHVQGKITEHDAVIFHDNDFEVFIDPDGDSHLYYEFEMNARNTIWDLLLVKPYRDGGPPVNSLETPGIRTAVHIEGSLNDPSDEDEYWSVEIAFPISVLEQISRGHAPGDGAYWRVNFSRVQWHTEVIDGHYLKQKDPQTGKHLPEENWVWSPQGVVNMHRPETWGFVFFTNVIAGKGAVDFNYPRSENIKWGLRNLYYAQKAYRAKYGQYASKVKKLTKIGFKPESLGCNVEVKAGWHTFEAKAVSEERNWFIDQEGHTWSVKK</sequence>
<gene>
    <name evidence="3" type="ORF">DDZ16_04695</name>
</gene>
<feature type="domain" description="Carbohydrate-binding" evidence="2">
    <location>
        <begin position="53"/>
        <end position="146"/>
    </location>
</feature>
<proteinExistence type="predicted"/>
<dbReference type="Gene3D" id="2.60.40.1190">
    <property type="match status" value="1"/>
</dbReference>
<dbReference type="Proteomes" id="UP000244956">
    <property type="component" value="Unassembled WGS sequence"/>
</dbReference>
<dbReference type="GO" id="GO:0016052">
    <property type="term" value="P:carbohydrate catabolic process"/>
    <property type="evidence" value="ECO:0007669"/>
    <property type="project" value="InterPro"/>
</dbReference>
<keyword evidence="1" id="KW-0732">Signal</keyword>
<dbReference type="OrthoDB" id="100605at2"/>
<evidence type="ECO:0000313" key="4">
    <source>
        <dbReference type="Proteomes" id="UP000244956"/>
    </source>
</evidence>
<comment type="caution">
    <text evidence="3">The sequence shown here is derived from an EMBL/GenBank/DDBJ whole genome shotgun (WGS) entry which is preliminary data.</text>
</comment>
<reference evidence="3 4" key="1">
    <citation type="submission" date="2018-05" db="EMBL/GenBank/DDBJ databases">
        <title>Marinilabilia rubrum sp. nov., isolated from saltern sediment.</title>
        <authorList>
            <person name="Zhang R."/>
        </authorList>
    </citation>
    <scope>NUCLEOTIDE SEQUENCE [LARGE SCALE GENOMIC DNA]</scope>
    <source>
        <strain evidence="3 4">WTE16</strain>
    </source>
</reference>
<accession>A0A2U2BCU5</accession>
<evidence type="ECO:0000313" key="3">
    <source>
        <dbReference type="EMBL" id="PWE00888.1"/>
    </source>
</evidence>
<name>A0A2U2BCU5_9BACT</name>
<keyword evidence="4" id="KW-1185">Reference proteome</keyword>